<evidence type="ECO:0000313" key="2">
    <source>
        <dbReference type="Proteomes" id="UP000013776"/>
    </source>
</evidence>
<accession>R4XFP6</accession>
<sequence>MLAVHSAYRSIASSLTCCQRPANQASKSRPIAQ</sequence>
<dbReference type="VEuPathDB" id="FungiDB:TAPDE_005054"/>
<comment type="caution">
    <text evidence="1">The sequence shown here is derived from an EMBL/GenBank/DDBJ whole genome shotgun (WGS) entry which is preliminary data.</text>
</comment>
<gene>
    <name evidence="1" type="ORF">TAPDE_005054</name>
</gene>
<organism evidence="1 2">
    <name type="scientific">Taphrina deformans (strain PYCC 5710 / ATCC 11124 / CBS 356.35 / IMI 108563 / JCM 9778 / NBRC 8474)</name>
    <name type="common">Peach leaf curl fungus</name>
    <name type="synonym">Lalaria deformans</name>
    <dbReference type="NCBI Taxonomy" id="1097556"/>
    <lineage>
        <taxon>Eukaryota</taxon>
        <taxon>Fungi</taxon>
        <taxon>Dikarya</taxon>
        <taxon>Ascomycota</taxon>
        <taxon>Taphrinomycotina</taxon>
        <taxon>Taphrinomycetes</taxon>
        <taxon>Taphrinales</taxon>
        <taxon>Taphrinaceae</taxon>
        <taxon>Taphrina</taxon>
    </lineage>
</organism>
<dbReference type="AlphaFoldDB" id="R4XFP6"/>
<protein>
    <submittedName>
        <fullName evidence="1">Uncharacterized protein</fullName>
    </submittedName>
</protein>
<dbReference type="Proteomes" id="UP000013776">
    <property type="component" value="Unassembled WGS sequence"/>
</dbReference>
<evidence type="ECO:0000313" key="1">
    <source>
        <dbReference type="EMBL" id="CCG84578.1"/>
    </source>
</evidence>
<name>R4XFP6_TAPDE</name>
<keyword evidence="2" id="KW-1185">Reference proteome</keyword>
<dbReference type="EMBL" id="CAHR02000267">
    <property type="protein sequence ID" value="CCG84578.1"/>
    <property type="molecule type" value="Genomic_DNA"/>
</dbReference>
<proteinExistence type="predicted"/>
<reference evidence="1 2" key="1">
    <citation type="journal article" date="2013" name="MBio">
        <title>Genome sequencing of the plant pathogen Taphrina deformans, the causal agent of peach leaf curl.</title>
        <authorList>
            <person name="Cisse O.H."/>
            <person name="Almeida J.M.G.C.F."/>
            <person name="Fonseca A."/>
            <person name="Kumar A.A."/>
            <person name="Salojaervi J."/>
            <person name="Overmyer K."/>
            <person name="Hauser P.M."/>
            <person name="Pagni M."/>
        </authorList>
    </citation>
    <scope>NUCLEOTIDE SEQUENCE [LARGE SCALE GENOMIC DNA]</scope>
    <source>
        <strain evidence="2">PYCC 5710 / ATCC 11124 / CBS 356.35 / IMI 108563 / JCM 9778 / NBRC 8474</strain>
    </source>
</reference>